<feature type="domain" description="Prephenate dehydratase" evidence="9">
    <location>
        <begin position="12"/>
        <end position="189"/>
    </location>
</feature>
<dbReference type="PIRSF" id="PIRSF001500">
    <property type="entry name" value="Chor_mut_pdt_Ppr"/>
    <property type="match status" value="1"/>
</dbReference>
<dbReference type="PROSITE" id="PS51671">
    <property type="entry name" value="ACT"/>
    <property type="match status" value="1"/>
</dbReference>
<evidence type="ECO:0000256" key="6">
    <source>
        <dbReference type="ARBA" id="ARBA00023239"/>
    </source>
</evidence>
<dbReference type="PROSITE" id="PS51171">
    <property type="entry name" value="PREPHENATE_DEHYDR_3"/>
    <property type="match status" value="1"/>
</dbReference>
<accession>A0A376J4M6</accession>
<organism evidence="11 12">
    <name type="scientific">Empedobacter falsenii</name>
    <dbReference type="NCBI Taxonomy" id="343874"/>
    <lineage>
        <taxon>Bacteria</taxon>
        <taxon>Pseudomonadati</taxon>
        <taxon>Bacteroidota</taxon>
        <taxon>Flavobacteriia</taxon>
        <taxon>Flavobacteriales</taxon>
        <taxon>Weeksellaceae</taxon>
        <taxon>Empedobacter</taxon>
    </lineage>
</organism>
<dbReference type="GO" id="GO:0009094">
    <property type="term" value="P:L-phenylalanine biosynthetic process"/>
    <property type="evidence" value="ECO:0007669"/>
    <property type="project" value="UniProtKB-UniPathway"/>
</dbReference>
<dbReference type="InterPro" id="IPR008242">
    <property type="entry name" value="Chor_mutase/pphenate_deHydtase"/>
</dbReference>
<comment type="catalytic activity">
    <reaction evidence="7">
        <text>prephenate + H(+) = 3-phenylpyruvate + CO2 + H2O</text>
        <dbReference type="Rhea" id="RHEA:21648"/>
        <dbReference type="ChEBI" id="CHEBI:15377"/>
        <dbReference type="ChEBI" id="CHEBI:15378"/>
        <dbReference type="ChEBI" id="CHEBI:16526"/>
        <dbReference type="ChEBI" id="CHEBI:18005"/>
        <dbReference type="ChEBI" id="CHEBI:29934"/>
        <dbReference type="EC" id="4.2.1.51"/>
    </reaction>
</comment>
<evidence type="ECO:0000256" key="2">
    <source>
        <dbReference type="ARBA" id="ARBA00013147"/>
    </source>
</evidence>
<dbReference type="CDD" id="cd13631">
    <property type="entry name" value="PBP2_Ct-PDT_like"/>
    <property type="match status" value="1"/>
</dbReference>
<dbReference type="EMBL" id="UFXS01000002">
    <property type="protein sequence ID" value="STE54623.1"/>
    <property type="molecule type" value="Genomic_DNA"/>
</dbReference>
<proteinExistence type="predicted"/>
<dbReference type="SUPFAM" id="SSF53850">
    <property type="entry name" value="Periplasmic binding protein-like II"/>
    <property type="match status" value="1"/>
</dbReference>
<keyword evidence="3" id="KW-0028">Amino-acid biosynthesis</keyword>
<dbReference type="STRING" id="343874.GCA_000805695_03290"/>
<feature type="domain" description="ACT" evidence="10">
    <location>
        <begin position="201"/>
        <end position="277"/>
    </location>
</feature>
<evidence type="ECO:0000256" key="1">
    <source>
        <dbReference type="ARBA" id="ARBA00004741"/>
    </source>
</evidence>
<sequence>MGLFLWKKMKERVAIQGYIGSYHHEAANNYLGNDIEIVECDTFKTLAKSLAKGKVDKAIMAIENTIAGAILPNYALLTKYNLKVVGEIYLSIQHQLMVKKGQTLDDVKEVRSHQMALLQCDKFLEKHPTWRVVNNIDTALTAKDIVEQDLHDVAAIASRKAAEVYGLDILASSIQTFQDNFTRFFVLQREHNDYEDFNKVSMRFSVPHQSGALVDVLNQIAECGINMDKIQSVPIIEKPWEYSFHIDITFEQKEQYYELLGKIARKLTDLEILGEYKLGKK</sequence>
<evidence type="ECO:0000256" key="8">
    <source>
        <dbReference type="PIRSR" id="PIRSR001500-2"/>
    </source>
</evidence>
<keyword evidence="6" id="KW-0456">Lyase</keyword>
<feature type="site" description="Essential for prephenate dehydratase activity" evidence="8">
    <location>
        <position position="182"/>
    </location>
</feature>
<evidence type="ECO:0000259" key="9">
    <source>
        <dbReference type="PROSITE" id="PS51171"/>
    </source>
</evidence>
<dbReference type="EC" id="4.2.1.51" evidence="2"/>
<dbReference type="UniPathway" id="UPA00121">
    <property type="reaction ID" value="UER00345"/>
</dbReference>
<evidence type="ECO:0000313" key="11">
    <source>
        <dbReference type="EMBL" id="STE54623.1"/>
    </source>
</evidence>
<dbReference type="Pfam" id="PF00800">
    <property type="entry name" value="PDT"/>
    <property type="match status" value="1"/>
</dbReference>
<name>A0A376J4M6_9FLAO</name>
<dbReference type="GO" id="GO:0005737">
    <property type="term" value="C:cytoplasm"/>
    <property type="evidence" value="ECO:0007669"/>
    <property type="project" value="TreeGrafter"/>
</dbReference>
<comment type="pathway">
    <text evidence="1">Amino-acid biosynthesis; L-phenylalanine biosynthesis; phenylpyruvate from prephenate: step 1/1.</text>
</comment>
<dbReference type="PANTHER" id="PTHR21022:SF19">
    <property type="entry name" value="PREPHENATE DEHYDRATASE-RELATED"/>
    <property type="match status" value="1"/>
</dbReference>
<keyword evidence="4" id="KW-0057">Aromatic amino acid biosynthesis</keyword>
<evidence type="ECO:0000256" key="3">
    <source>
        <dbReference type="ARBA" id="ARBA00022605"/>
    </source>
</evidence>
<keyword evidence="5" id="KW-0584">Phenylalanine biosynthesis</keyword>
<evidence type="ECO:0000256" key="7">
    <source>
        <dbReference type="ARBA" id="ARBA00047848"/>
    </source>
</evidence>
<dbReference type="Proteomes" id="UP000254737">
    <property type="component" value="Unassembled WGS sequence"/>
</dbReference>
<dbReference type="AlphaFoldDB" id="A0A376J4M6"/>
<dbReference type="Gene3D" id="3.30.70.260">
    <property type="match status" value="1"/>
</dbReference>
<evidence type="ECO:0000256" key="5">
    <source>
        <dbReference type="ARBA" id="ARBA00023222"/>
    </source>
</evidence>
<evidence type="ECO:0000259" key="10">
    <source>
        <dbReference type="PROSITE" id="PS51671"/>
    </source>
</evidence>
<dbReference type="GO" id="GO:0004664">
    <property type="term" value="F:prephenate dehydratase activity"/>
    <property type="evidence" value="ECO:0007669"/>
    <property type="project" value="UniProtKB-EC"/>
</dbReference>
<gene>
    <name evidence="11" type="primary">pheA</name>
    <name evidence="11" type="ORF">NCTC13456_03434</name>
</gene>
<reference evidence="11 12" key="1">
    <citation type="submission" date="2018-06" db="EMBL/GenBank/DDBJ databases">
        <authorList>
            <consortium name="Pathogen Informatics"/>
            <person name="Doyle S."/>
        </authorList>
    </citation>
    <scope>NUCLEOTIDE SEQUENCE [LARGE SCALE GENOMIC DNA]</scope>
    <source>
        <strain evidence="11 12">NCTC13456</strain>
    </source>
</reference>
<evidence type="ECO:0000313" key="12">
    <source>
        <dbReference type="Proteomes" id="UP000254737"/>
    </source>
</evidence>
<dbReference type="InterPro" id="IPR002912">
    <property type="entry name" value="ACT_dom"/>
</dbReference>
<dbReference type="InterPro" id="IPR045865">
    <property type="entry name" value="ACT-like_dom_sf"/>
</dbReference>
<dbReference type="SUPFAM" id="SSF55021">
    <property type="entry name" value="ACT-like"/>
    <property type="match status" value="1"/>
</dbReference>
<dbReference type="CDD" id="cd04905">
    <property type="entry name" value="ACT_CM-PDT"/>
    <property type="match status" value="1"/>
</dbReference>
<dbReference type="PANTHER" id="PTHR21022">
    <property type="entry name" value="PREPHENATE DEHYDRATASE P PROTEIN"/>
    <property type="match status" value="1"/>
</dbReference>
<protein>
    <recommendedName>
        <fullName evidence="2">prephenate dehydratase</fullName>
        <ecNumber evidence="2">4.2.1.51</ecNumber>
    </recommendedName>
</protein>
<evidence type="ECO:0000256" key="4">
    <source>
        <dbReference type="ARBA" id="ARBA00023141"/>
    </source>
</evidence>
<dbReference type="Gene3D" id="3.40.190.10">
    <property type="entry name" value="Periplasmic binding protein-like II"/>
    <property type="match status" value="2"/>
</dbReference>
<dbReference type="InterPro" id="IPR001086">
    <property type="entry name" value="Preph_deHydtase"/>
</dbReference>